<dbReference type="InterPro" id="IPR000531">
    <property type="entry name" value="Beta-barrel_TonB"/>
</dbReference>
<evidence type="ECO:0000256" key="10">
    <source>
        <dbReference type="ARBA" id="ARBA00023237"/>
    </source>
</evidence>
<evidence type="ECO:0000256" key="7">
    <source>
        <dbReference type="ARBA" id="ARBA00023065"/>
    </source>
</evidence>
<dbReference type="InterPro" id="IPR012910">
    <property type="entry name" value="Plug_dom"/>
</dbReference>
<dbReference type="AlphaFoldDB" id="A0A368BLK2"/>
<dbReference type="InterPro" id="IPR036942">
    <property type="entry name" value="Beta-barrel_TonB_sf"/>
</dbReference>
<evidence type="ECO:0000256" key="4">
    <source>
        <dbReference type="ARBA" id="ARBA00022496"/>
    </source>
</evidence>
<dbReference type="SUPFAM" id="SSF56935">
    <property type="entry name" value="Porins"/>
    <property type="match status" value="1"/>
</dbReference>
<evidence type="ECO:0000259" key="14">
    <source>
        <dbReference type="Pfam" id="PF07715"/>
    </source>
</evidence>
<reference evidence="15 16" key="1">
    <citation type="journal article" date="2018" name="Microbiome">
        <title>Fine metagenomic profile of the Mediterranean stratified and mixed water columns revealed by assembly and recruitment.</title>
        <authorList>
            <person name="Haro-Moreno J.M."/>
            <person name="Lopez-Perez M."/>
            <person name="De La Torre J.R."/>
            <person name="Picazo A."/>
            <person name="Camacho A."/>
            <person name="Rodriguez-Valera F."/>
        </authorList>
    </citation>
    <scope>NUCLEOTIDE SEQUENCE [LARGE SCALE GENOMIC DNA]</scope>
    <source>
        <strain evidence="15">MED-G83</strain>
    </source>
</reference>
<keyword evidence="9 11" id="KW-0472">Membrane</keyword>
<feature type="domain" description="TonB-dependent receptor-like beta-barrel" evidence="13">
    <location>
        <begin position="285"/>
        <end position="713"/>
    </location>
</feature>
<evidence type="ECO:0000256" key="6">
    <source>
        <dbReference type="ARBA" id="ARBA00023004"/>
    </source>
</evidence>
<keyword evidence="10 11" id="KW-0998">Cell outer membrane</keyword>
<dbReference type="InterPro" id="IPR037066">
    <property type="entry name" value="Plug_dom_sf"/>
</dbReference>
<keyword evidence="7" id="KW-0406">Ion transport</keyword>
<keyword evidence="15" id="KW-0675">Receptor</keyword>
<dbReference type="GO" id="GO:0009279">
    <property type="term" value="C:cell outer membrane"/>
    <property type="evidence" value="ECO:0007669"/>
    <property type="project" value="UniProtKB-SubCell"/>
</dbReference>
<proteinExistence type="inferred from homology"/>
<keyword evidence="2 11" id="KW-0813">Transport</keyword>
<dbReference type="Gene3D" id="2.40.170.20">
    <property type="entry name" value="TonB-dependent receptor, beta-barrel domain"/>
    <property type="match status" value="1"/>
</dbReference>
<dbReference type="InterPro" id="IPR039426">
    <property type="entry name" value="TonB-dep_rcpt-like"/>
</dbReference>
<keyword evidence="8 12" id="KW-0798">TonB box</keyword>
<comment type="similarity">
    <text evidence="11 12">Belongs to the TonB-dependent receptor family.</text>
</comment>
<keyword evidence="4" id="KW-0410">Iron transport</keyword>
<gene>
    <name evidence="15" type="ORF">DBW97_04305</name>
</gene>
<dbReference type="PROSITE" id="PS52016">
    <property type="entry name" value="TONB_DEPENDENT_REC_3"/>
    <property type="match status" value="1"/>
</dbReference>
<evidence type="ECO:0000256" key="1">
    <source>
        <dbReference type="ARBA" id="ARBA00004571"/>
    </source>
</evidence>
<organism evidence="15 16">
    <name type="scientific">SAR86 cluster bacterium</name>
    <dbReference type="NCBI Taxonomy" id="2030880"/>
    <lineage>
        <taxon>Bacteria</taxon>
        <taxon>Pseudomonadati</taxon>
        <taxon>Pseudomonadota</taxon>
        <taxon>Gammaproteobacteria</taxon>
        <taxon>SAR86 cluster</taxon>
    </lineage>
</organism>
<evidence type="ECO:0000313" key="16">
    <source>
        <dbReference type="Proteomes" id="UP000252147"/>
    </source>
</evidence>
<evidence type="ECO:0000256" key="12">
    <source>
        <dbReference type="RuleBase" id="RU003357"/>
    </source>
</evidence>
<keyword evidence="6" id="KW-0408">Iron</keyword>
<evidence type="ECO:0000256" key="2">
    <source>
        <dbReference type="ARBA" id="ARBA00022448"/>
    </source>
</evidence>
<dbReference type="Gene3D" id="2.170.130.10">
    <property type="entry name" value="TonB-dependent receptor, plug domain"/>
    <property type="match status" value="1"/>
</dbReference>
<sequence length="751" mass="83620">MKIFKLILLIFIAFITTSQEVEEIVVSAEKIEKNILDVTTTLNLYEGDFLDTQEITELGQLSYYVPNFNVQEQEVSYPSFSMRGIGNDSGALTFRIGRFLNGQSMGTTTMSSFALFDINRIEILKGPQPTTFGVDASAGAVNVVTKKAEIGKTYGGFSTGFGNFNRSYIETIHNFTLSENSALRLSTYYVDKDGYTKNLNGGSVNGRGNANAVRLSYTHNLTERLLADVVLYHEYNDSPGPGFKNIFIPSPRDQKNSIYGPVDFRNDELANTKRYLNTYQFLFDYTLNTNSSISFNLQNSSTRTDNYFEADGSFIQLFSAMNNRDDDLESYEIQYNFKNDILSFFVGFNEQTRSASESYEFYFDEGYLMSFLGVDALTSFQYGLPGILDPDFGGAGVFASNRIFDSALDLFSARASYGQAILANYQALPVPLYTENRFDRADEEATSLYFNSSIKVNENLTLTLGYRENETDSTASQSVPDCPRPLLLFGVCQTPSYEISNNFTDPGQGLFKYGANYAFNDDISFYANYSEGRINPVVAFSAVTPAEEVETIDVGFVIVNSKTFLSGAIYTYDFSNYSVQRLNYATGQTELDIMDTATIQGFEVYGSFNFGLNSKVFGSFGNNDAKLGSNTASGQSFDYAGNKWRFAPEYTYSLGIDISLNKFNTILAYTYQDDMFAEESNDPFTLIEGYGLLNLNLNYLMDEYEVSAFAKNLLDEKYLIDIGNTGGNIIGTPTVIAGAPLTIGVSISLNY</sequence>
<evidence type="ECO:0000256" key="3">
    <source>
        <dbReference type="ARBA" id="ARBA00022452"/>
    </source>
</evidence>
<dbReference type="Pfam" id="PF07715">
    <property type="entry name" value="Plug"/>
    <property type="match status" value="1"/>
</dbReference>
<comment type="caution">
    <text evidence="15">The sequence shown here is derived from an EMBL/GenBank/DDBJ whole genome shotgun (WGS) entry which is preliminary data.</text>
</comment>
<evidence type="ECO:0000256" key="8">
    <source>
        <dbReference type="ARBA" id="ARBA00023077"/>
    </source>
</evidence>
<name>A0A368BLK2_9GAMM</name>
<keyword evidence="5 11" id="KW-0812">Transmembrane</keyword>
<dbReference type="EMBL" id="QOPD01000007">
    <property type="protein sequence ID" value="RCL37764.1"/>
    <property type="molecule type" value="Genomic_DNA"/>
</dbReference>
<evidence type="ECO:0000313" key="15">
    <source>
        <dbReference type="EMBL" id="RCL37764.1"/>
    </source>
</evidence>
<dbReference type="GO" id="GO:0006826">
    <property type="term" value="P:iron ion transport"/>
    <property type="evidence" value="ECO:0007669"/>
    <property type="project" value="UniProtKB-KW"/>
</dbReference>
<protein>
    <submittedName>
        <fullName evidence="15">TonB-dependent receptor</fullName>
    </submittedName>
</protein>
<keyword evidence="3 11" id="KW-1134">Transmembrane beta strand</keyword>
<evidence type="ECO:0000256" key="9">
    <source>
        <dbReference type="ARBA" id="ARBA00023136"/>
    </source>
</evidence>
<dbReference type="Proteomes" id="UP000252147">
    <property type="component" value="Unassembled WGS sequence"/>
</dbReference>
<evidence type="ECO:0000256" key="5">
    <source>
        <dbReference type="ARBA" id="ARBA00022692"/>
    </source>
</evidence>
<feature type="domain" description="TonB-dependent receptor plug" evidence="14">
    <location>
        <begin position="37"/>
        <end position="140"/>
    </location>
</feature>
<dbReference type="PANTHER" id="PTHR32552:SF81">
    <property type="entry name" value="TONB-DEPENDENT OUTER MEMBRANE RECEPTOR"/>
    <property type="match status" value="1"/>
</dbReference>
<evidence type="ECO:0000259" key="13">
    <source>
        <dbReference type="Pfam" id="PF00593"/>
    </source>
</evidence>
<accession>A0A368BLK2</accession>
<dbReference type="PANTHER" id="PTHR32552">
    <property type="entry name" value="FERRICHROME IRON RECEPTOR-RELATED"/>
    <property type="match status" value="1"/>
</dbReference>
<evidence type="ECO:0000256" key="11">
    <source>
        <dbReference type="PROSITE-ProRule" id="PRU01360"/>
    </source>
</evidence>
<dbReference type="Pfam" id="PF00593">
    <property type="entry name" value="TonB_dep_Rec_b-barrel"/>
    <property type="match status" value="1"/>
</dbReference>
<comment type="subcellular location">
    <subcellularLocation>
        <location evidence="1 11">Cell outer membrane</location>
        <topology evidence="1 11">Multi-pass membrane protein</topology>
    </subcellularLocation>
</comment>